<sequence length="131" mass="14202">MLNAEPHTVTRDAAGQAVSLVFYPDTGCLRFADPHGVCHELRPPHSWLAITAASRGVRRGTQALADALNVLLHEFCIERPRWFNGPVRVSADVAPDALFRTAAVASAHERKRHASIAEPFTASESALPIAQ</sequence>
<proteinExistence type="predicted"/>
<gene>
    <name evidence="1" type="ORF">LJ656_13695</name>
</gene>
<keyword evidence="2" id="KW-1185">Reference proteome</keyword>
<protein>
    <submittedName>
        <fullName evidence="1">Uncharacterized protein</fullName>
    </submittedName>
</protein>
<evidence type="ECO:0000313" key="2">
    <source>
        <dbReference type="Proteomes" id="UP001431019"/>
    </source>
</evidence>
<evidence type="ECO:0000313" key="1">
    <source>
        <dbReference type="EMBL" id="MCC8393643.1"/>
    </source>
</evidence>
<dbReference type="Proteomes" id="UP001431019">
    <property type="component" value="Unassembled WGS sequence"/>
</dbReference>
<reference evidence="1 2" key="1">
    <citation type="submission" date="2021-11" db="EMBL/GenBank/DDBJ databases">
        <authorList>
            <person name="Oh E.-T."/>
            <person name="Kim S.-B."/>
        </authorList>
    </citation>
    <scope>NUCLEOTIDE SEQUENCE [LARGE SCALE GENOMIC DNA]</scope>
    <source>
        <strain evidence="1 2">MMS20-SJTR3</strain>
    </source>
</reference>
<comment type="caution">
    <text evidence="1">The sequence shown here is derived from an EMBL/GenBank/DDBJ whole genome shotgun (WGS) entry which is preliminary data.</text>
</comment>
<organism evidence="1 2">
    <name type="scientific">Paraburkholderia sejongensis</name>
    <dbReference type="NCBI Taxonomy" id="2886946"/>
    <lineage>
        <taxon>Bacteria</taxon>
        <taxon>Pseudomonadati</taxon>
        <taxon>Pseudomonadota</taxon>
        <taxon>Betaproteobacteria</taxon>
        <taxon>Burkholderiales</taxon>
        <taxon>Burkholderiaceae</taxon>
        <taxon>Paraburkholderia</taxon>
    </lineage>
</organism>
<dbReference type="RefSeq" id="WP_230509948.1">
    <property type="nucleotide sequence ID" value="NZ_JAJITD010000006.1"/>
</dbReference>
<name>A0ABS8JVB8_9BURK</name>
<accession>A0ABS8JVB8</accession>
<dbReference type="EMBL" id="JAJITD010000006">
    <property type="protein sequence ID" value="MCC8393643.1"/>
    <property type="molecule type" value="Genomic_DNA"/>
</dbReference>